<gene>
    <name evidence="2" type="ORF">ACFO4L_11755</name>
</gene>
<dbReference type="SUPFAM" id="SSF52540">
    <property type="entry name" value="P-loop containing nucleoside triphosphate hydrolases"/>
    <property type="match status" value="1"/>
</dbReference>
<name>A0ABV9NY92_9BACI</name>
<evidence type="ECO:0000313" key="3">
    <source>
        <dbReference type="Proteomes" id="UP001595896"/>
    </source>
</evidence>
<evidence type="ECO:0000259" key="1">
    <source>
        <dbReference type="Pfam" id="PF13614"/>
    </source>
</evidence>
<dbReference type="EMBL" id="JBHSGK010000013">
    <property type="protein sequence ID" value="MFC4737266.1"/>
    <property type="molecule type" value="Genomic_DNA"/>
</dbReference>
<reference evidence="3" key="1">
    <citation type="journal article" date="2019" name="Int. J. Syst. Evol. Microbiol.">
        <title>The Global Catalogue of Microorganisms (GCM) 10K type strain sequencing project: providing services to taxonomists for standard genome sequencing and annotation.</title>
        <authorList>
            <consortium name="The Broad Institute Genomics Platform"/>
            <consortium name="The Broad Institute Genome Sequencing Center for Infectious Disease"/>
            <person name="Wu L."/>
            <person name="Ma J."/>
        </authorList>
    </citation>
    <scope>NUCLEOTIDE SEQUENCE [LARGE SCALE GENOMIC DNA]</scope>
    <source>
        <strain evidence="3">JCM 12165</strain>
    </source>
</reference>
<dbReference type="Pfam" id="PF13614">
    <property type="entry name" value="AAA_31"/>
    <property type="match status" value="1"/>
</dbReference>
<dbReference type="InterPro" id="IPR027417">
    <property type="entry name" value="P-loop_NTPase"/>
</dbReference>
<comment type="caution">
    <text evidence="2">The sequence shown here is derived from an EMBL/GenBank/DDBJ whole genome shotgun (WGS) entry which is preliminary data.</text>
</comment>
<dbReference type="RefSeq" id="WP_377909868.1">
    <property type="nucleotide sequence ID" value="NZ_JBHSGK010000013.1"/>
</dbReference>
<dbReference type="Gene3D" id="3.40.50.300">
    <property type="entry name" value="P-loop containing nucleotide triphosphate hydrolases"/>
    <property type="match status" value="1"/>
</dbReference>
<dbReference type="InterPro" id="IPR025669">
    <property type="entry name" value="AAA_dom"/>
</dbReference>
<dbReference type="PANTHER" id="PTHR43384:SF13">
    <property type="entry name" value="SLR0110 PROTEIN"/>
    <property type="match status" value="1"/>
</dbReference>
<proteinExistence type="predicted"/>
<protein>
    <submittedName>
        <fullName evidence="2">CpaE family protein</fullName>
    </submittedName>
</protein>
<evidence type="ECO:0000313" key="2">
    <source>
        <dbReference type="EMBL" id="MFC4737266.1"/>
    </source>
</evidence>
<dbReference type="Proteomes" id="UP001595896">
    <property type="component" value="Unassembled WGS sequence"/>
</dbReference>
<organism evidence="2 3">
    <name type="scientific">Bacillus daqingensis</name>
    <dbReference type="NCBI Taxonomy" id="872396"/>
    <lineage>
        <taxon>Bacteria</taxon>
        <taxon>Bacillati</taxon>
        <taxon>Bacillota</taxon>
        <taxon>Bacilli</taxon>
        <taxon>Bacillales</taxon>
        <taxon>Bacillaceae</taxon>
        <taxon>Bacillus</taxon>
    </lineage>
</organism>
<feature type="domain" description="AAA" evidence="1">
    <location>
        <begin position="6"/>
        <end position="164"/>
    </location>
</feature>
<accession>A0ABV9NY92</accession>
<keyword evidence="3" id="KW-1185">Reference proteome</keyword>
<dbReference type="InterPro" id="IPR050625">
    <property type="entry name" value="ParA/MinD_ATPase"/>
</dbReference>
<sequence>MDETIRVIAAGSAAGGTGQTSFAVNIAVELAKSGKKTVLVDADAAFGDGALFLHLQPHLTLKEAAERQDSSRIADYCLKHESGLFLLAAPVRPEFAELITADFFADAIDSLRQTFDVIVIDAGTGLHALSLPSFELADQIYAVTAPGLARMKNTKLFVDTMEALELKEKLALVSVEQKRKAFVKPAEAAVICAAERLVVLPNAADELAESMETGVPVVVSHPRGAYAGAIRSEIRHLFEPKPALPEKLRKWTKWKEMKRHEPARKAAVKESDI</sequence>
<dbReference type="PANTHER" id="PTHR43384">
    <property type="entry name" value="SEPTUM SITE-DETERMINING PROTEIN MIND HOMOLOG, CHLOROPLASTIC-RELATED"/>
    <property type="match status" value="1"/>
</dbReference>